<reference evidence="2" key="1">
    <citation type="submission" date="2021-02" db="EMBL/GenBank/DDBJ databases">
        <authorList>
            <person name="Dougan E. K."/>
            <person name="Rhodes N."/>
            <person name="Thang M."/>
            <person name="Chan C."/>
        </authorList>
    </citation>
    <scope>NUCLEOTIDE SEQUENCE</scope>
</reference>
<accession>A0A813HTT3</accession>
<gene>
    <name evidence="2" type="ORF">PGLA2088_LOCUS2428</name>
</gene>
<evidence type="ECO:0000313" key="2">
    <source>
        <dbReference type="EMBL" id="CAE8642274.1"/>
    </source>
</evidence>
<feature type="region of interest" description="Disordered" evidence="1">
    <location>
        <begin position="166"/>
        <end position="187"/>
    </location>
</feature>
<comment type="caution">
    <text evidence="2">The sequence shown here is derived from an EMBL/GenBank/DDBJ whole genome shotgun (WGS) entry which is preliminary data.</text>
</comment>
<sequence>MAVIVSKRFVVEAPHMNQPWVPEVKEIEDMVFVKVHKWDRQFIKFVSSKALNVRSQNPANVAFVDELMKLRNCACDVALIAAAGSPEDEEAPMKKQRSRKASKGDGILLPAWVTIECSDLIGASEGNRSMKVLVEGIRTSAIWVELLPMNLDYIRRAILTSEARGRHWKPKGQAADDQESSEILPEA</sequence>
<organism evidence="2 3">
    <name type="scientific">Polarella glacialis</name>
    <name type="common">Dinoflagellate</name>
    <dbReference type="NCBI Taxonomy" id="89957"/>
    <lineage>
        <taxon>Eukaryota</taxon>
        <taxon>Sar</taxon>
        <taxon>Alveolata</taxon>
        <taxon>Dinophyceae</taxon>
        <taxon>Suessiales</taxon>
        <taxon>Suessiaceae</taxon>
        <taxon>Polarella</taxon>
    </lineage>
</organism>
<dbReference type="EMBL" id="CAJNNW010001967">
    <property type="protein sequence ID" value="CAE8642274.1"/>
    <property type="molecule type" value="Genomic_DNA"/>
</dbReference>
<name>A0A813HTT3_POLGL</name>
<dbReference type="AlphaFoldDB" id="A0A813HTT3"/>
<evidence type="ECO:0000313" key="3">
    <source>
        <dbReference type="Proteomes" id="UP000626109"/>
    </source>
</evidence>
<dbReference type="Proteomes" id="UP000626109">
    <property type="component" value="Unassembled WGS sequence"/>
</dbReference>
<proteinExistence type="predicted"/>
<protein>
    <submittedName>
        <fullName evidence="2">Uncharacterized protein</fullName>
    </submittedName>
</protein>
<evidence type="ECO:0000256" key="1">
    <source>
        <dbReference type="SAM" id="MobiDB-lite"/>
    </source>
</evidence>